<gene>
    <name evidence="1" type="ORF">A2U01_0100265</name>
</gene>
<dbReference type="Proteomes" id="UP000265520">
    <property type="component" value="Unassembled WGS sequence"/>
</dbReference>
<organism evidence="1 2">
    <name type="scientific">Trifolium medium</name>
    <dbReference type="NCBI Taxonomy" id="97028"/>
    <lineage>
        <taxon>Eukaryota</taxon>
        <taxon>Viridiplantae</taxon>
        <taxon>Streptophyta</taxon>
        <taxon>Embryophyta</taxon>
        <taxon>Tracheophyta</taxon>
        <taxon>Spermatophyta</taxon>
        <taxon>Magnoliopsida</taxon>
        <taxon>eudicotyledons</taxon>
        <taxon>Gunneridae</taxon>
        <taxon>Pentapetalae</taxon>
        <taxon>rosids</taxon>
        <taxon>fabids</taxon>
        <taxon>Fabales</taxon>
        <taxon>Fabaceae</taxon>
        <taxon>Papilionoideae</taxon>
        <taxon>50 kb inversion clade</taxon>
        <taxon>NPAAA clade</taxon>
        <taxon>Hologalegina</taxon>
        <taxon>IRL clade</taxon>
        <taxon>Trifolieae</taxon>
        <taxon>Trifolium</taxon>
    </lineage>
</organism>
<evidence type="ECO:0000313" key="2">
    <source>
        <dbReference type="Proteomes" id="UP000265520"/>
    </source>
</evidence>
<feature type="non-terminal residue" evidence="1">
    <location>
        <position position="31"/>
    </location>
</feature>
<keyword evidence="2" id="KW-1185">Reference proteome</keyword>
<proteinExistence type="predicted"/>
<dbReference type="AlphaFoldDB" id="A0A392USJ2"/>
<protein>
    <submittedName>
        <fullName evidence="1">Uncharacterized protein</fullName>
    </submittedName>
</protein>
<name>A0A392USJ2_9FABA</name>
<accession>A0A392USJ2</accession>
<dbReference type="EMBL" id="LXQA010963628">
    <property type="protein sequence ID" value="MCI78994.1"/>
    <property type="molecule type" value="Genomic_DNA"/>
</dbReference>
<evidence type="ECO:0000313" key="1">
    <source>
        <dbReference type="EMBL" id="MCI78994.1"/>
    </source>
</evidence>
<reference evidence="1 2" key="1">
    <citation type="journal article" date="2018" name="Front. Plant Sci.">
        <title>Red Clover (Trifolium pratense) and Zigzag Clover (T. medium) - A Picture of Genomic Similarities and Differences.</title>
        <authorList>
            <person name="Dluhosova J."/>
            <person name="Istvanek J."/>
            <person name="Nedelnik J."/>
            <person name="Repkova J."/>
        </authorList>
    </citation>
    <scope>NUCLEOTIDE SEQUENCE [LARGE SCALE GENOMIC DNA]</scope>
    <source>
        <strain evidence="2">cv. 10/8</strain>
        <tissue evidence="1">Leaf</tissue>
    </source>
</reference>
<sequence>MTVIKEEGYESAGALIVTSWEPYKVDQSGEA</sequence>
<comment type="caution">
    <text evidence="1">The sequence shown here is derived from an EMBL/GenBank/DDBJ whole genome shotgun (WGS) entry which is preliminary data.</text>
</comment>